<dbReference type="AlphaFoldDB" id="A0A433XA98"/>
<protein>
    <submittedName>
        <fullName evidence="1">Uncharacterized protein</fullName>
    </submittedName>
</protein>
<dbReference type="EMBL" id="RZNJ01000003">
    <property type="protein sequence ID" value="RUT31011.1"/>
    <property type="molecule type" value="Genomic_DNA"/>
</dbReference>
<sequence>MRIQGSTTSRSVLVRERLRARQARRAEDELFVPEPGGTEPQGTRAVRRAFLARPWGMTPSLLRPRH</sequence>
<evidence type="ECO:0000313" key="2">
    <source>
        <dbReference type="Proteomes" id="UP000281547"/>
    </source>
</evidence>
<proteinExistence type="predicted"/>
<dbReference type="RefSeq" id="WP_127188257.1">
    <property type="nucleotide sequence ID" value="NZ_RZNJ01000003.1"/>
</dbReference>
<reference evidence="1 2" key="1">
    <citation type="journal article" date="2016" name="Int. J. Syst. Evol. Microbiol.">
        <title>Arsenicitalea aurantiaca gen. nov., sp. nov., a new member of the family Hyphomicrobiaceae, isolated from high-arsenic sediment.</title>
        <authorList>
            <person name="Mu Y."/>
            <person name="Zhou L."/>
            <person name="Zeng X.C."/>
            <person name="Liu L."/>
            <person name="Pan Y."/>
            <person name="Chen X."/>
            <person name="Wang J."/>
            <person name="Li S."/>
            <person name="Li W.J."/>
            <person name="Wang Y."/>
        </authorList>
    </citation>
    <scope>NUCLEOTIDE SEQUENCE [LARGE SCALE GENOMIC DNA]</scope>
    <source>
        <strain evidence="1 2">42-50</strain>
    </source>
</reference>
<comment type="caution">
    <text evidence="1">The sequence shown here is derived from an EMBL/GenBank/DDBJ whole genome shotgun (WGS) entry which is preliminary data.</text>
</comment>
<accession>A0A433XA98</accession>
<dbReference type="Proteomes" id="UP000281547">
    <property type="component" value="Unassembled WGS sequence"/>
</dbReference>
<gene>
    <name evidence="1" type="ORF">EMQ25_09025</name>
</gene>
<evidence type="ECO:0000313" key="1">
    <source>
        <dbReference type="EMBL" id="RUT31011.1"/>
    </source>
</evidence>
<name>A0A433XA98_9HYPH</name>
<keyword evidence="2" id="KW-1185">Reference proteome</keyword>
<organism evidence="1 2">
    <name type="scientific">Arsenicitalea aurantiaca</name>
    <dbReference type="NCBI Taxonomy" id="1783274"/>
    <lineage>
        <taxon>Bacteria</taxon>
        <taxon>Pseudomonadati</taxon>
        <taxon>Pseudomonadota</taxon>
        <taxon>Alphaproteobacteria</taxon>
        <taxon>Hyphomicrobiales</taxon>
        <taxon>Devosiaceae</taxon>
        <taxon>Arsenicitalea</taxon>
    </lineage>
</organism>